<evidence type="ECO:0000256" key="1">
    <source>
        <dbReference type="SAM" id="SignalP"/>
    </source>
</evidence>
<dbReference type="InterPro" id="IPR029010">
    <property type="entry name" value="ThuA-like"/>
</dbReference>
<feature type="domain" description="ThuA-like" evidence="2">
    <location>
        <begin position="73"/>
        <end position="263"/>
    </location>
</feature>
<evidence type="ECO:0000313" key="4">
    <source>
        <dbReference type="Proteomes" id="UP000317977"/>
    </source>
</evidence>
<evidence type="ECO:0000313" key="3">
    <source>
        <dbReference type="EMBL" id="TWU57118.1"/>
    </source>
</evidence>
<keyword evidence="1" id="KW-0732">Signal</keyword>
<dbReference type="Proteomes" id="UP000317977">
    <property type="component" value="Unassembled WGS sequence"/>
</dbReference>
<dbReference type="InterPro" id="IPR029062">
    <property type="entry name" value="Class_I_gatase-like"/>
</dbReference>
<name>A0A5C6F6W2_9BACT</name>
<proteinExistence type="predicted"/>
<comment type="caution">
    <text evidence="3">The sequence shown here is derived from an EMBL/GenBank/DDBJ whole genome shotgun (WGS) entry which is preliminary data.</text>
</comment>
<organism evidence="3 4">
    <name type="scientific">Rubripirellula reticaptiva</name>
    <dbReference type="NCBI Taxonomy" id="2528013"/>
    <lineage>
        <taxon>Bacteria</taxon>
        <taxon>Pseudomonadati</taxon>
        <taxon>Planctomycetota</taxon>
        <taxon>Planctomycetia</taxon>
        <taxon>Pirellulales</taxon>
        <taxon>Pirellulaceae</taxon>
        <taxon>Rubripirellula</taxon>
    </lineage>
</organism>
<protein>
    <submittedName>
        <fullName evidence="3">Trehalose utilization</fullName>
    </submittedName>
</protein>
<sequence length="474" mass="52616" precursor="true">MKNGFLLSLLACLFAVPCLVAAEPTRVLIVVGPSTHPPGSHEVAAGGRLLQHCLENMSNVSDVAAEVVYEWPKDQSRLKSVSTIVFIGDTFPPQRLPETATILAQLDTLMARGCGIVCVHYATGLMGHDVGQAGEHPLLGWLGGYFANKSCPHHQSIAKIYPSAAITPATPEHPISRGWNEFMLHDEPYVNNYFGADQNRLASNVTALATSMLPTDSPKNETVAWCVERPDSGRGFGIVMPHFYKNWALADLRRFILNGIVWTAKRDVPDGGVQTTLPDLTTFSPAAVEFSEDPRKLARRIVQSAGGNANLLSRFAIEERLNVSDDPAKPGKPRESVFDGHENWWFRGGKGDWKKKKDEPATDLVWAWTLQALVDEKSKLKVLPEIEEAGRTLVGLQVSESISPAMDVYFEKTNLQIVRIDWRKDINRFSNWRQHDGAKYPSKCIGYRKATGKPWFVSEIVELRRLDELPGDLP</sequence>
<dbReference type="Gene3D" id="3.40.50.880">
    <property type="match status" value="1"/>
</dbReference>
<dbReference type="EMBL" id="SJPX01000001">
    <property type="protein sequence ID" value="TWU57118.1"/>
    <property type="molecule type" value="Genomic_DNA"/>
</dbReference>
<reference evidence="3 4" key="1">
    <citation type="submission" date="2019-02" db="EMBL/GenBank/DDBJ databases">
        <title>Deep-cultivation of Planctomycetes and their phenomic and genomic characterization uncovers novel biology.</title>
        <authorList>
            <person name="Wiegand S."/>
            <person name="Jogler M."/>
            <person name="Boedeker C."/>
            <person name="Pinto D."/>
            <person name="Vollmers J."/>
            <person name="Rivas-Marin E."/>
            <person name="Kohn T."/>
            <person name="Peeters S.H."/>
            <person name="Heuer A."/>
            <person name="Rast P."/>
            <person name="Oberbeckmann S."/>
            <person name="Bunk B."/>
            <person name="Jeske O."/>
            <person name="Meyerdierks A."/>
            <person name="Storesund J.E."/>
            <person name="Kallscheuer N."/>
            <person name="Luecker S."/>
            <person name="Lage O.M."/>
            <person name="Pohl T."/>
            <person name="Merkel B.J."/>
            <person name="Hornburger P."/>
            <person name="Mueller R.-W."/>
            <person name="Bruemmer F."/>
            <person name="Labrenz M."/>
            <person name="Spormann A.M."/>
            <person name="Op Den Camp H."/>
            <person name="Overmann J."/>
            <person name="Amann R."/>
            <person name="Jetten M.S.M."/>
            <person name="Mascher T."/>
            <person name="Medema M.H."/>
            <person name="Devos D.P."/>
            <person name="Kaster A.-K."/>
            <person name="Ovreas L."/>
            <person name="Rohde M."/>
            <person name="Galperin M.Y."/>
            <person name="Jogler C."/>
        </authorList>
    </citation>
    <scope>NUCLEOTIDE SEQUENCE [LARGE SCALE GENOMIC DNA]</scope>
    <source>
        <strain evidence="3 4">Poly59</strain>
    </source>
</reference>
<accession>A0A5C6F6W2</accession>
<dbReference type="Pfam" id="PF06283">
    <property type="entry name" value="ThuA"/>
    <property type="match status" value="1"/>
</dbReference>
<dbReference type="RefSeq" id="WP_146532068.1">
    <property type="nucleotide sequence ID" value="NZ_SJPX01000001.1"/>
</dbReference>
<dbReference type="SUPFAM" id="SSF52317">
    <property type="entry name" value="Class I glutamine amidotransferase-like"/>
    <property type="match status" value="1"/>
</dbReference>
<gene>
    <name evidence="3" type="ORF">Poly59_00230</name>
</gene>
<feature type="signal peptide" evidence="1">
    <location>
        <begin position="1"/>
        <end position="21"/>
    </location>
</feature>
<keyword evidence="4" id="KW-1185">Reference proteome</keyword>
<evidence type="ECO:0000259" key="2">
    <source>
        <dbReference type="Pfam" id="PF06283"/>
    </source>
</evidence>
<dbReference type="AlphaFoldDB" id="A0A5C6F6W2"/>
<feature type="chain" id="PRO_5023026310" evidence="1">
    <location>
        <begin position="22"/>
        <end position="474"/>
    </location>
</feature>
<dbReference type="OrthoDB" id="251914at2"/>